<keyword evidence="12" id="KW-0175">Coiled coil</keyword>
<dbReference type="GO" id="GO:0004758">
    <property type="term" value="F:serine C-palmitoyltransferase activity"/>
    <property type="evidence" value="ECO:0007669"/>
    <property type="project" value="UniProtKB-EC"/>
</dbReference>
<feature type="binding site" description="in other chain" evidence="11">
    <location>
        <position position="186"/>
    </location>
    <ligand>
        <name>pyridoxal 5'-phosphate</name>
        <dbReference type="ChEBI" id="CHEBI:597326"/>
        <note>ligand shared between dimeric partners</note>
    </ligand>
</feature>
<name>E4T182_PALPW</name>
<dbReference type="UniPathway" id="UPA00046">
    <property type="reaction ID" value="UER00506"/>
</dbReference>
<evidence type="ECO:0000256" key="9">
    <source>
        <dbReference type="ARBA" id="ARBA00047854"/>
    </source>
</evidence>
<dbReference type="GO" id="GO:0030170">
    <property type="term" value="F:pyridoxal phosphate binding"/>
    <property type="evidence" value="ECO:0007669"/>
    <property type="project" value="UniProtKB-UniRule"/>
</dbReference>
<dbReference type="NCBIfam" id="TIGR01822">
    <property type="entry name" value="2am3keto_CoA"/>
    <property type="match status" value="1"/>
</dbReference>
<dbReference type="Gene3D" id="3.90.1150.10">
    <property type="entry name" value="Aspartate Aminotransferase, domain 1"/>
    <property type="match status" value="1"/>
</dbReference>
<dbReference type="InterPro" id="IPR050087">
    <property type="entry name" value="AON_synthase_class-II"/>
</dbReference>
<dbReference type="InterPro" id="IPR015422">
    <property type="entry name" value="PyrdxlP-dep_Trfase_small"/>
</dbReference>
<reference evidence="14 15" key="2">
    <citation type="journal article" date="2011" name="Stand. Genomic Sci.">
        <title>Complete genome sequence of Paludibacter propionicigenes type strain (WB4).</title>
        <authorList>
            <person name="Gronow S."/>
            <person name="Munk C."/>
            <person name="Lapidus A."/>
            <person name="Nolan M."/>
            <person name="Lucas S."/>
            <person name="Hammon N."/>
            <person name="Deshpande S."/>
            <person name="Cheng J.F."/>
            <person name="Tapia R."/>
            <person name="Han C."/>
            <person name="Goodwin L."/>
            <person name="Pitluck S."/>
            <person name="Liolios K."/>
            <person name="Ivanova N."/>
            <person name="Mavromatis K."/>
            <person name="Mikhailova N."/>
            <person name="Pati A."/>
            <person name="Chen A."/>
            <person name="Palaniappan K."/>
            <person name="Land M."/>
            <person name="Hauser L."/>
            <person name="Chang Y.J."/>
            <person name="Jeffries C.D."/>
            <person name="Brambilla E."/>
            <person name="Rohde M."/>
            <person name="Goker M."/>
            <person name="Detter J.C."/>
            <person name="Woyke T."/>
            <person name="Bristow J."/>
            <person name="Eisen J.A."/>
            <person name="Markowitz V."/>
            <person name="Hugenholtz P."/>
            <person name="Kyrpides N.C."/>
            <person name="Klenk H.P."/>
        </authorList>
    </citation>
    <scope>NUCLEOTIDE SEQUENCE [LARGE SCALE GENOMIC DNA]</scope>
    <source>
        <strain evidence="15">DSM 17365 / JCM 13257 / WB4</strain>
    </source>
</reference>
<evidence type="ECO:0000256" key="4">
    <source>
        <dbReference type="ARBA" id="ARBA00022679"/>
    </source>
</evidence>
<dbReference type="FunFam" id="3.40.640.10:FF:000006">
    <property type="entry name" value="5-aminolevulinate synthase, mitochondrial"/>
    <property type="match status" value="1"/>
</dbReference>
<dbReference type="GO" id="GO:0016020">
    <property type="term" value="C:membrane"/>
    <property type="evidence" value="ECO:0007669"/>
    <property type="project" value="GOC"/>
</dbReference>
<feature type="binding site" description="in other chain" evidence="11">
    <location>
        <begin position="114"/>
        <end position="115"/>
    </location>
    <ligand>
        <name>pyridoxal 5'-phosphate</name>
        <dbReference type="ChEBI" id="CHEBI:597326"/>
        <note>ligand shared between dimeric partners</note>
    </ligand>
</feature>
<proteinExistence type="inferred from homology"/>
<comment type="pathway">
    <text evidence="2">Sphingolipid metabolism.</text>
</comment>
<comment type="function">
    <text evidence="11">Catalyzes the cleavage of 2-amino-3-ketobutyrate to glycine and acetyl-CoA.</text>
</comment>
<dbReference type="CDD" id="cd06454">
    <property type="entry name" value="KBL_like"/>
    <property type="match status" value="1"/>
</dbReference>
<evidence type="ECO:0000256" key="2">
    <source>
        <dbReference type="ARBA" id="ARBA00004991"/>
    </source>
</evidence>
<evidence type="ECO:0000256" key="3">
    <source>
        <dbReference type="ARBA" id="ARBA00008392"/>
    </source>
</evidence>
<evidence type="ECO:0000313" key="14">
    <source>
        <dbReference type="EMBL" id="ADQ78463.1"/>
    </source>
</evidence>
<evidence type="ECO:0000256" key="12">
    <source>
        <dbReference type="SAM" id="Coils"/>
    </source>
</evidence>
<comment type="subunit">
    <text evidence="11">Homodimer.</text>
</comment>
<dbReference type="KEGG" id="ppn:Palpr_0301"/>
<evidence type="ECO:0000256" key="8">
    <source>
        <dbReference type="ARBA" id="ARBA00023315"/>
    </source>
</evidence>
<dbReference type="PANTHER" id="PTHR13693">
    <property type="entry name" value="CLASS II AMINOTRANSFERASE/8-AMINO-7-OXONONANOATE SYNTHASE"/>
    <property type="match status" value="1"/>
</dbReference>
<feature type="coiled-coil region" evidence="12">
    <location>
        <begin position="154"/>
        <end position="181"/>
    </location>
</feature>
<dbReference type="AlphaFoldDB" id="E4T182"/>
<feature type="binding site" description="in other chain" evidence="11">
    <location>
        <begin position="242"/>
        <end position="245"/>
    </location>
    <ligand>
        <name>pyridoxal 5'-phosphate</name>
        <dbReference type="ChEBI" id="CHEBI:597326"/>
        <note>ligand shared between dimeric partners</note>
    </ligand>
</feature>
<accession>E4T182</accession>
<feature type="binding site" description="in other chain" evidence="11">
    <location>
        <begin position="211"/>
        <end position="214"/>
    </location>
    <ligand>
        <name>pyridoxal 5'-phosphate</name>
        <dbReference type="ChEBI" id="CHEBI:597326"/>
        <note>ligand shared between dimeric partners</note>
    </ligand>
</feature>
<keyword evidence="5 11" id="KW-0663">Pyridoxal phosphate</keyword>
<dbReference type="InterPro" id="IPR015424">
    <property type="entry name" value="PyrdxlP-dep_Trfase"/>
</dbReference>
<dbReference type="InterPro" id="IPR004839">
    <property type="entry name" value="Aminotransferase_I/II_large"/>
</dbReference>
<evidence type="ECO:0000256" key="10">
    <source>
        <dbReference type="ARBA" id="ARBA00055827"/>
    </source>
</evidence>
<keyword evidence="6" id="KW-0746">Sphingolipid metabolism</keyword>
<comment type="function">
    <text evidence="10">Involved in de novo bacterial ceramide synthesis. Catalyzes the condensation of L-serine with palmitoyl-CoA (hexadecanoyl-CoA) to produce 3-oxosphinganine. Also capable of using alanine as substrate leading to the formation of 1-deoxysphinganine (1-deoxySa). Contributes to the levels of endogenous sphingolipids in its host.</text>
</comment>
<keyword evidence="14" id="KW-0436">Ligase</keyword>
<keyword evidence="15" id="KW-1185">Reference proteome</keyword>
<comment type="similarity">
    <text evidence="3 11">Belongs to the class-II pyridoxal-phosphate-dependent aminotransferase family.</text>
</comment>
<comment type="catalytic activity">
    <reaction evidence="9">
        <text>L-serine + hexadecanoyl-CoA + H(+) = 3-oxosphinganine + CO2 + CoA</text>
        <dbReference type="Rhea" id="RHEA:14761"/>
        <dbReference type="ChEBI" id="CHEBI:15378"/>
        <dbReference type="ChEBI" id="CHEBI:16526"/>
        <dbReference type="ChEBI" id="CHEBI:33384"/>
        <dbReference type="ChEBI" id="CHEBI:57287"/>
        <dbReference type="ChEBI" id="CHEBI:57379"/>
        <dbReference type="ChEBI" id="CHEBI:58299"/>
        <dbReference type="EC" id="2.3.1.50"/>
    </reaction>
    <physiologicalReaction direction="left-to-right" evidence="9">
        <dbReference type="Rhea" id="RHEA:14762"/>
    </physiologicalReaction>
</comment>
<dbReference type="GO" id="GO:0005829">
    <property type="term" value="C:cytosol"/>
    <property type="evidence" value="ECO:0007669"/>
    <property type="project" value="TreeGrafter"/>
</dbReference>
<evidence type="ECO:0000256" key="5">
    <source>
        <dbReference type="ARBA" id="ARBA00022898"/>
    </source>
</evidence>
<feature type="binding site" evidence="11">
    <location>
        <position position="139"/>
    </location>
    <ligand>
        <name>substrate</name>
    </ligand>
</feature>
<evidence type="ECO:0000259" key="13">
    <source>
        <dbReference type="Pfam" id="PF00155"/>
    </source>
</evidence>
<reference key="1">
    <citation type="submission" date="2010-11" db="EMBL/GenBank/DDBJ databases">
        <title>The complete genome of Paludibacter propionicigenes DSM 17365.</title>
        <authorList>
            <consortium name="US DOE Joint Genome Institute (JGI-PGF)"/>
            <person name="Lucas S."/>
            <person name="Copeland A."/>
            <person name="Lapidus A."/>
            <person name="Bruce D."/>
            <person name="Goodwin L."/>
            <person name="Pitluck S."/>
            <person name="Kyrpides N."/>
            <person name="Mavromatis K."/>
            <person name="Ivanova N."/>
            <person name="Munk A.C."/>
            <person name="Brettin T."/>
            <person name="Detter J.C."/>
            <person name="Han C."/>
            <person name="Tapia R."/>
            <person name="Land M."/>
            <person name="Hauser L."/>
            <person name="Markowitz V."/>
            <person name="Cheng J.-F."/>
            <person name="Hugenholtz P."/>
            <person name="Woyke T."/>
            <person name="Wu D."/>
            <person name="Gronow S."/>
            <person name="Wellnitz S."/>
            <person name="Brambilla E."/>
            <person name="Klenk H.-P."/>
            <person name="Eisen J.A."/>
        </authorList>
    </citation>
    <scope>NUCLEOTIDE SEQUENCE</scope>
    <source>
        <strain>WB4</strain>
    </source>
</reference>
<gene>
    <name evidence="11" type="primary">kbl</name>
    <name evidence="14" type="ordered locus">Palpr_0301</name>
</gene>
<evidence type="ECO:0000256" key="1">
    <source>
        <dbReference type="ARBA" id="ARBA00004760"/>
    </source>
</evidence>
<evidence type="ECO:0000256" key="11">
    <source>
        <dbReference type="HAMAP-Rule" id="MF_00985"/>
    </source>
</evidence>
<dbReference type="Proteomes" id="UP000008718">
    <property type="component" value="Chromosome"/>
</dbReference>
<dbReference type="eggNOG" id="COG0156">
    <property type="taxonomic scope" value="Bacteria"/>
</dbReference>
<keyword evidence="8 11" id="KW-0012">Acyltransferase</keyword>
<keyword evidence="4 11" id="KW-0808">Transferase</keyword>
<evidence type="ECO:0000313" key="15">
    <source>
        <dbReference type="Proteomes" id="UP000008718"/>
    </source>
</evidence>
<dbReference type="GO" id="GO:0019518">
    <property type="term" value="P:L-threonine catabolic process to glycine"/>
    <property type="evidence" value="ECO:0007669"/>
    <property type="project" value="UniProtKB-UniRule"/>
</dbReference>
<dbReference type="STRING" id="694427.Palpr_0301"/>
<evidence type="ECO:0000256" key="6">
    <source>
        <dbReference type="ARBA" id="ARBA00022919"/>
    </source>
</evidence>
<feature type="binding site" evidence="11">
    <location>
        <begin position="275"/>
        <end position="276"/>
    </location>
    <ligand>
        <name>pyridoxal 5'-phosphate</name>
        <dbReference type="ChEBI" id="CHEBI:597326"/>
        <note>ligand shared between dimeric partners</note>
    </ligand>
</feature>
<dbReference type="GO" id="GO:0016874">
    <property type="term" value="F:ligase activity"/>
    <property type="evidence" value="ECO:0007669"/>
    <property type="project" value="UniProtKB-KW"/>
</dbReference>
<dbReference type="GO" id="GO:0030148">
    <property type="term" value="P:sphingolipid biosynthetic process"/>
    <property type="evidence" value="ECO:0007669"/>
    <property type="project" value="UniProtKB-ARBA"/>
</dbReference>
<comment type="catalytic activity">
    <reaction evidence="11">
        <text>glycine + acetyl-CoA = (2S)-2-amino-3-oxobutanoate + CoA</text>
        <dbReference type="Rhea" id="RHEA:20736"/>
        <dbReference type="ChEBI" id="CHEBI:57287"/>
        <dbReference type="ChEBI" id="CHEBI:57288"/>
        <dbReference type="ChEBI" id="CHEBI:57305"/>
        <dbReference type="ChEBI" id="CHEBI:78948"/>
        <dbReference type="EC" id="2.3.1.29"/>
    </reaction>
</comment>
<dbReference type="HOGENOM" id="CLU_015846_11_0_10"/>
<feature type="binding site" evidence="11">
    <location>
        <position position="369"/>
    </location>
    <ligand>
        <name>substrate</name>
    </ligand>
</feature>
<dbReference type="SUPFAM" id="SSF53383">
    <property type="entry name" value="PLP-dependent transferases"/>
    <property type="match status" value="1"/>
</dbReference>
<protein>
    <recommendedName>
        <fullName evidence="11">2-amino-3-ketobutyrate coenzyme A ligase</fullName>
        <shortName evidence="11">AKB ligase</shortName>
        <ecNumber evidence="11">2.3.1.29</ecNumber>
    </recommendedName>
    <alternativeName>
        <fullName evidence="11">Glycine acetyltransferase</fullName>
    </alternativeName>
</protein>
<dbReference type="InterPro" id="IPR015421">
    <property type="entry name" value="PyrdxlP-dep_Trfase_major"/>
</dbReference>
<dbReference type="EC" id="2.3.1.29" evidence="11"/>
<dbReference type="PANTHER" id="PTHR13693:SF102">
    <property type="entry name" value="2-AMINO-3-KETOBUTYRATE COENZYME A LIGASE, MITOCHONDRIAL"/>
    <property type="match status" value="1"/>
</dbReference>
<dbReference type="InterPro" id="IPR011282">
    <property type="entry name" value="2am3keto_CoA_ligase"/>
</dbReference>
<organism evidence="14 15">
    <name type="scientific">Paludibacter propionicigenes (strain DSM 17365 / JCM 13257 / WB4)</name>
    <dbReference type="NCBI Taxonomy" id="694427"/>
    <lineage>
        <taxon>Bacteria</taxon>
        <taxon>Pseudomonadati</taxon>
        <taxon>Bacteroidota</taxon>
        <taxon>Bacteroidia</taxon>
        <taxon>Bacteroidales</taxon>
        <taxon>Paludibacteraceae</taxon>
        <taxon>Paludibacter</taxon>
    </lineage>
</organism>
<dbReference type="HAMAP" id="MF_00985">
    <property type="entry name" value="2am3keto_CoA_ligase"/>
    <property type="match status" value="1"/>
</dbReference>
<evidence type="ECO:0000256" key="7">
    <source>
        <dbReference type="ARBA" id="ARBA00023098"/>
    </source>
</evidence>
<comment type="pathway">
    <text evidence="11">Amino-acid degradation; L-threonine degradation via oxydo-reductase pathway; glycine from L-threonine: step 2/2.</text>
</comment>
<dbReference type="GO" id="GO:0008890">
    <property type="term" value="F:glycine C-acetyltransferase activity"/>
    <property type="evidence" value="ECO:0007669"/>
    <property type="project" value="UniProtKB-UniRule"/>
</dbReference>
<keyword evidence="7" id="KW-0443">Lipid metabolism</keyword>
<feature type="domain" description="Aminotransferase class I/classII large" evidence="13">
    <location>
        <begin position="46"/>
        <end position="387"/>
    </location>
</feature>
<comment type="cofactor">
    <cofactor evidence="11">
        <name>pyridoxal 5'-phosphate</name>
        <dbReference type="ChEBI" id="CHEBI:597326"/>
    </cofactor>
    <text evidence="11">Binds 1 pyridoxal phosphate per subunit.</text>
</comment>
<comment type="pathway">
    <text evidence="1">Lipid metabolism; sphingolipid metabolism.</text>
</comment>
<dbReference type="EMBL" id="CP002345">
    <property type="protein sequence ID" value="ADQ78463.1"/>
    <property type="molecule type" value="Genomic_DNA"/>
</dbReference>
<feature type="modified residue" description="N6-(pyridoxal phosphate)lysine" evidence="11">
    <location>
        <position position="245"/>
    </location>
</feature>
<dbReference type="Pfam" id="PF00155">
    <property type="entry name" value="Aminotran_1_2"/>
    <property type="match status" value="1"/>
</dbReference>
<dbReference type="NCBIfam" id="NF005394">
    <property type="entry name" value="PRK06939.1"/>
    <property type="match status" value="1"/>
</dbReference>
<sequence length="398" mass="43982">MIVMYQDFRSYLQTELTNIEHAGLYKKERIIVTPQGAAIRVADGKEVLNFCANNYLGLSNNPSLIEAAKKGLDTHGYGVSSVRFICGTQDIHKQLEASIARFFGTEDTILYAACFDANGGVFEPLLGEEDAIISDALNHASIIDGVRLCKAQRYRYANADMTELEEQLKKAQAQRFRLIVTDGVFSMDGNVAPLDKIYELAGKYNAIVMVDESHSAGVVGETGRGVTERYNLRGKIEIITGTLGKAFGGAIGGFTTGKKEIIDLLRQRSRPYLFSNSIPPMVAAAGIKMFEMMDETNELQDKLHKNTLYFVERMKAAGFDIKPTESAICAVMLYDAKLSQEVATRLLDEGIYVTGFYFPVVPKGQARIRVQISAAHETEYLDKCIAAFSKVGKEMKVI</sequence>
<dbReference type="Gene3D" id="3.40.640.10">
    <property type="entry name" value="Type I PLP-dependent aspartate aminotransferase-like (Major domain)"/>
    <property type="match status" value="1"/>
</dbReference>